<feature type="chain" id="PRO_5010233216" description="DUF4625 domain-containing protein" evidence="1">
    <location>
        <begin position="22"/>
        <end position="160"/>
    </location>
</feature>
<dbReference type="PROSITE" id="PS51257">
    <property type="entry name" value="PROKAR_LIPOPROTEIN"/>
    <property type="match status" value="1"/>
</dbReference>
<evidence type="ECO:0000313" key="2">
    <source>
        <dbReference type="EMBL" id="OHX66596.1"/>
    </source>
</evidence>
<protein>
    <recommendedName>
        <fullName evidence="4">DUF4625 domain-containing protein</fullName>
    </recommendedName>
</protein>
<accession>A0A1S1YZZ9</accession>
<proteinExistence type="predicted"/>
<evidence type="ECO:0000313" key="3">
    <source>
        <dbReference type="Proteomes" id="UP000179797"/>
    </source>
</evidence>
<gene>
    <name evidence="2" type="ORF">NH26_09605</name>
</gene>
<evidence type="ECO:0008006" key="4">
    <source>
        <dbReference type="Google" id="ProtNLM"/>
    </source>
</evidence>
<dbReference type="OrthoDB" id="980399at2"/>
<sequence>MKNRSLFAVLSLIIISLLSSCGGKNIEDIIPKSTSFHFSRGTEVYITEGELSDSITTEIYVPGKIVTMDVTSPVKNDFVHINLAEPTKSFFEEKIHESFLGKHITYRNVLGAQDIKLYLVPDVINDLKPGKYTITFAVLDEKEEYKQKDMNITIVAKKKK</sequence>
<dbReference type="RefSeq" id="WP_044221314.1">
    <property type="nucleotide sequence ID" value="NZ_JRYR02000001.1"/>
</dbReference>
<reference evidence="2 3" key="1">
    <citation type="journal article" date="2012" name="Int. J. Syst. Evol. Microbiol.">
        <title>Flammeovirga pacifica sp. nov., isolated from deep-sea sediment.</title>
        <authorList>
            <person name="Xu H."/>
            <person name="Fu Y."/>
            <person name="Yang N."/>
            <person name="Ding Z."/>
            <person name="Lai Q."/>
            <person name="Zeng R."/>
        </authorList>
    </citation>
    <scope>NUCLEOTIDE SEQUENCE [LARGE SCALE GENOMIC DNA]</scope>
    <source>
        <strain evidence="3">DSM 24597 / LMG 26175 / WPAGA1</strain>
    </source>
</reference>
<feature type="signal peptide" evidence="1">
    <location>
        <begin position="1"/>
        <end position="21"/>
    </location>
</feature>
<keyword evidence="3" id="KW-1185">Reference proteome</keyword>
<comment type="caution">
    <text evidence="2">The sequence shown here is derived from an EMBL/GenBank/DDBJ whole genome shotgun (WGS) entry which is preliminary data.</text>
</comment>
<evidence type="ECO:0000256" key="1">
    <source>
        <dbReference type="SAM" id="SignalP"/>
    </source>
</evidence>
<dbReference type="EMBL" id="JRYR02000001">
    <property type="protein sequence ID" value="OHX66596.1"/>
    <property type="molecule type" value="Genomic_DNA"/>
</dbReference>
<organism evidence="2 3">
    <name type="scientific">Flammeovirga pacifica</name>
    <dbReference type="NCBI Taxonomy" id="915059"/>
    <lineage>
        <taxon>Bacteria</taxon>
        <taxon>Pseudomonadati</taxon>
        <taxon>Bacteroidota</taxon>
        <taxon>Cytophagia</taxon>
        <taxon>Cytophagales</taxon>
        <taxon>Flammeovirgaceae</taxon>
        <taxon>Flammeovirga</taxon>
    </lineage>
</organism>
<keyword evidence="1" id="KW-0732">Signal</keyword>
<dbReference type="AlphaFoldDB" id="A0A1S1YZZ9"/>
<name>A0A1S1YZZ9_FLAPC</name>
<dbReference type="Proteomes" id="UP000179797">
    <property type="component" value="Unassembled WGS sequence"/>
</dbReference>